<dbReference type="AlphaFoldDB" id="A0A2M7DDL0"/>
<gene>
    <name evidence="2" type="ORF">COS21_02535</name>
</gene>
<evidence type="ECO:0000313" key="3">
    <source>
        <dbReference type="Proteomes" id="UP000229030"/>
    </source>
</evidence>
<evidence type="ECO:0000313" key="2">
    <source>
        <dbReference type="EMBL" id="PIV46959.1"/>
    </source>
</evidence>
<name>A0A2M7DDL0_9BACT</name>
<sequence>MFSVFSALLTIMPEPATINDKRTLDGPGEEMQAARDLRQARRGGTPEGDSSLDNLISLASGIGGAGRGRKMADGSGRDNLGRPVRPERPLPASRQSRQGEGGGLGSGRAGQGAPGAEPAFAGGQPTGAGGDLDSRLMAARLREEKNKEREKKEKEGEGEKGEEAEKSPEGEEDKEGKGG</sequence>
<protein>
    <submittedName>
        <fullName evidence="2">Uncharacterized protein</fullName>
    </submittedName>
</protein>
<feature type="region of interest" description="Disordered" evidence="1">
    <location>
        <begin position="19"/>
        <end position="179"/>
    </location>
</feature>
<reference evidence="3" key="1">
    <citation type="submission" date="2017-09" db="EMBL/GenBank/DDBJ databases">
        <title>Depth-based differentiation of microbial function through sediment-hosted aquifers and enrichment of novel symbionts in the deep terrestrial subsurface.</title>
        <authorList>
            <person name="Probst A.J."/>
            <person name="Ladd B."/>
            <person name="Jarett J.K."/>
            <person name="Geller-Mcgrath D.E."/>
            <person name="Sieber C.M.K."/>
            <person name="Emerson J.B."/>
            <person name="Anantharaman K."/>
            <person name="Thomas B.C."/>
            <person name="Malmstrom R."/>
            <person name="Stieglmeier M."/>
            <person name="Klingl A."/>
            <person name="Woyke T."/>
            <person name="Ryan C.M."/>
            <person name="Banfield J.F."/>
        </authorList>
    </citation>
    <scope>NUCLEOTIDE SEQUENCE [LARGE SCALE GENOMIC DNA]</scope>
</reference>
<comment type="caution">
    <text evidence="2">The sequence shown here is derived from an EMBL/GenBank/DDBJ whole genome shotgun (WGS) entry which is preliminary data.</text>
</comment>
<dbReference type="Proteomes" id="UP000229030">
    <property type="component" value="Unassembled WGS sequence"/>
</dbReference>
<dbReference type="EMBL" id="PETV01000069">
    <property type="protein sequence ID" value="PIV46959.1"/>
    <property type="molecule type" value="Genomic_DNA"/>
</dbReference>
<organism evidence="2 3">
    <name type="scientific">bacterium (Candidatus Gribaldobacteria) CG02_land_8_20_14_3_00_41_15</name>
    <dbReference type="NCBI Taxonomy" id="2014270"/>
    <lineage>
        <taxon>Bacteria</taxon>
        <taxon>Candidatus Gribaldobacteria</taxon>
    </lineage>
</organism>
<proteinExistence type="predicted"/>
<accession>A0A2M7DDL0</accession>
<feature type="compositionally biased region" description="Gly residues" evidence="1">
    <location>
        <begin position="99"/>
        <end position="113"/>
    </location>
</feature>
<feature type="non-terminal residue" evidence="2">
    <location>
        <position position="179"/>
    </location>
</feature>
<evidence type="ECO:0000256" key="1">
    <source>
        <dbReference type="SAM" id="MobiDB-lite"/>
    </source>
</evidence>
<feature type="compositionally biased region" description="Basic and acidic residues" evidence="1">
    <location>
        <begin position="140"/>
        <end position="179"/>
    </location>
</feature>
<feature type="compositionally biased region" description="Low complexity" evidence="1">
    <location>
        <begin position="114"/>
        <end position="123"/>
    </location>
</feature>
<feature type="compositionally biased region" description="Basic and acidic residues" evidence="1">
    <location>
        <begin position="70"/>
        <end position="88"/>
    </location>
</feature>